<accession>A0A177F5S8</accession>
<organism evidence="3 4">
    <name type="scientific">Fonsecaea monophora</name>
    <dbReference type="NCBI Taxonomy" id="254056"/>
    <lineage>
        <taxon>Eukaryota</taxon>
        <taxon>Fungi</taxon>
        <taxon>Dikarya</taxon>
        <taxon>Ascomycota</taxon>
        <taxon>Pezizomycotina</taxon>
        <taxon>Eurotiomycetes</taxon>
        <taxon>Chaetothyriomycetidae</taxon>
        <taxon>Chaetothyriales</taxon>
        <taxon>Herpotrichiellaceae</taxon>
        <taxon>Fonsecaea</taxon>
    </lineage>
</organism>
<feature type="compositionally biased region" description="Basic residues" evidence="1">
    <location>
        <begin position="112"/>
        <end position="123"/>
    </location>
</feature>
<comment type="caution">
    <text evidence="3">The sequence shown here is derived from an EMBL/GenBank/DDBJ whole genome shotgun (WGS) entry which is preliminary data.</text>
</comment>
<sequence>MSPIVGNEAFLAACIKYAKEKVTVDFEALAKELKMSKGGAANKFRTIMKQLEEDGAVWNSMDDQADPKSTSATGVKRKATTKKGPRYNLARIDPVGRRDVSSDEATEQPPPKKARGKATKTKAPKLGAGDKNDEQKKPKGKGVKKVSPATPSDGCSGDDEATPIKKEIKTDVPNAKMIEAVGSVAKTDTVPPKDGN</sequence>
<dbReference type="Proteomes" id="UP000077002">
    <property type="component" value="Unassembled WGS sequence"/>
</dbReference>
<feature type="compositionally biased region" description="Basic and acidic residues" evidence="1">
    <location>
        <begin position="128"/>
        <end position="137"/>
    </location>
</feature>
<proteinExistence type="predicted"/>
<evidence type="ECO:0000313" key="4">
    <source>
        <dbReference type="Proteomes" id="UP000077002"/>
    </source>
</evidence>
<gene>
    <name evidence="3" type="ORF">AYO21_07145</name>
</gene>
<name>A0A177F5S8_9EURO</name>
<evidence type="ECO:0000313" key="3">
    <source>
        <dbReference type="EMBL" id="OAG38639.1"/>
    </source>
</evidence>
<dbReference type="Pfam" id="PF22980">
    <property type="entry name" value="Myb_DNA-bind_8"/>
    <property type="match status" value="1"/>
</dbReference>
<protein>
    <recommendedName>
        <fullName evidence="2">Myb-like DNA-binding domain-containing protein</fullName>
    </recommendedName>
</protein>
<dbReference type="AlphaFoldDB" id="A0A177F5S8"/>
<dbReference type="RefSeq" id="XP_022510591.1">
    <property type="nucleotide sequence ID" value="XM_022657102.1"/>
</dbReference>
<evidence type="ECO:0000256" key="1">
    <source>
        <dbReference type="SAM" id="MobiDB-lite"/>
    </source>
</evidence>
<feature type="domain" description="Myb-like DNA-binding" evidence="2">
    <location>
        <begin position="7"/>
        <end position="52"/>
    </location>
</feature>
<keyword evidence="4" id="KW-1185">Reference proteome</keyword>
<dbReference type="InterPro" id="IPR054505">
    <property type="entry name" value="Myb_DNA-bind_8"/>
</dbReference>
<evidence type="ECO:0000259" key="2">
    <source>
        <dbReference type="Pfam" id="PF22980"/>
    </source>
</evidence>
<feature type="region of interest" description="Disordered" evidence="1">
    <location>
        <begin position="57"/>
        <end position="170"/>
    </location>
</feature>
<feature type="compositionally biased region" description="Basic residues" evidence="1">
    <location>
        <begin position="75"/>
        <end position="85"/>
    </location>
</feature>
<dbReference type="OrthoDB" id="4151130at2759"/>
<dbReference type="EMBL" id="LVKK01000053">
    <property type="protein sequence ID" value="OAG38639.1"/>
    <property type="molecule type" value="Genomic_DNA"/>
</dbReference>
<dbReference type="GeneID" id="34602301"/>
<reference evidence="3 4" key="1">
    <citation type="submission" date="2016-03" db="EMBL/GenBank/DDBJ databases">
        <title>Draft genome sequence of the Fonsecaea monophora CBS 269.37.</title>
        <authorList>
            <person name="Bombassaro A."/>
            <person name="Vinicius W.A."/>
            <person name="De Hoog S."/>
            <person name="Sun J."/>
            <person name="Souza E.M."/>
            <person name="Raittz R.T."/>
            <person name="Costa F."/>
            <person name="Leao A.C."/>
            <person name="Tadra-Sfeir M.Z."/>
            <person name="Baura V."/>
            <person name="Balsanelli E."/>
            <person name="Pedrosa F.O."/>
            <person name="Moreno L.F."/>
            <person name="Steffens M.B."/>
            <person name="Xi L."/>
            <person name="Bocca A.L."/>
            <person name="Felipe M.S."/>
            <person name="Teixeira M."/>
            <person name="Telles Filho F.Q."/>
            <person name="Azevedo C.M."/>
            <person name="Gomes R."/>
            <person name="Vicente V.A."/>
        </authorList>
    </citation>
    <scope>NUCLEOTIDE SEQUENCE [LARGE SCALE GENOMIC DNA]</scope>
    <source>
        <strain evidence="3 4">CBS 269.37</strain>
    </source>
</reference>